<dbReference type="InterPro" id="IPR018456">
    <property type="entry name" value="PTR2_symporter_CS"/>
</dbReference>
<feature type="transmembrane region" description="Helical" evidence="7">
    <location>
        <begin position="489"/>
        <end position="514"/>
    </location>
</feature>
<feature type="transmembrane region" description="Helical" evidence="7">
    <location>
        <begin position="65"/>
        <end position="83"/>
    </location>
</feature>
<evidence type="ECO:0000256" key="6">
    <source>
        <dbReference type="ARBA" id="ARBA00044504"/>
    </source>
</evidence>
<dbReference type="PROSITE" id="PS01022">
    <property type="entry name" value="PTR2_1"/>
    <property type="match status" value="1"/>
</dbReference>
<dbReference type="GO" id="GO:0022857">
    <property type="term" value="F:transmembrane transporter activity"/>
    <property type="evidence" value="ECO:0007669"/>
    <property type="project" value="InterPro"/>
</dbReference>
<evidence type="ECO:0000313" key="8">
    <source>
        <dbReference type="EMBL" id="KAK2970965.1"/>
    </source>
</evidence>
<reference evidence="8" key="1">
    <citation type="submission" date="2022-12" db="EMBL/GenBank/DDBJ databases">
        <title>Draft genome assemblies for two species of Escallonia (Escalloniales).</title>
        <authorList>
            <person name="Chanderbali A."/>
            <person name="Dervinis C."/>
            <person name="Anghel I."/>
            <person name="Soltis D."/>
            <person name="Soltis P."/>
            <person name="Zapata F."/>
        </authorList>
    </citation>
    <scope>NUCLEOTIDE SEQUENCE</scope>
    <source>
        <strain evidence="8">UCBG92.1500</strain>
        <tissue evidence="8">Leaf</tissue>
    </source>
</reference>
<comment type="similarity">
    <text evidence="2">Belongs to the major facilitator superfamily. Proton-dependent oligopeptide transporter (POT/PTR) (TC 2.A.17) family.</text>
</comment>
<feature type="transmembrane region" description="Helical" evidence="7">
    <location>
        <begin position="363"/>
        <end position="385"/>
    </location>
</feature>
<dbReference type="SUPFAM" id="SSF103473">
    <property type="entry name" value="MFS general substrate transporter"/>
    <property type="match status" value="1"/>
</dbReference>
<keyword evidence="3 7" id="KW-0812">Transmembrane</keyword>
<feature type="transmembrane region" description="Helical" evidence="7">
    <location>
        <begin position="208"/>
        <end position="234"/>
    </location>
</feature>
<evidence type="ECO:0000256" key="1">
    <source>
        <dbReference type="ARBA" id="ARBA00004141"/>
    </source>
</evidence>
<evidence type="ECO:0000313" key="9">
    <source>
        <dbReference type="Proteomes" id="UP001187471"/>
    </source>
</evidence>
<dbReference type="PANTHER" id="PTHR11654">
    <property type="entry name" value="OLIGOPEPTIDE TRANSPORTER-RELATED"/>
    <property type="match status" value="1"/>
</dbReference>
<name>A0AA88U582_9ASTE</name>
<keyword evidence="5 7" id="KW-0472">Membrane</keyword>
<accession>A0AA88U582</accession>
<feature type="transmembrane region" description="Helical" evidence="7">
    <location>
        <begin position="405"/>
        <end position="426"/>
    </location>
</feature>
<comment type="subcellular location">
    <subcellularLocation>
        <location evidence="1">Membrane</location>
        <topology evidence="1">Multi-pass membrane protein</topology>
    </subcellularLocation>
</comment>
<keyword evidence="4 7" id="KW-1133">Transmembrane helix</keyword>
<dbReference type="GO" id="GO:0016020">
    <property type="term" value="C:membrane"/>
    <property type="evidence" value="ECO:0007669"/>
    <property type="project" value="UniProtKB-SubCell"/>
</dbReference>
<dbReference type="InterPro" id="IPR036259">
    <property type="entry name" value="MFS_trans_sf"/>
</dbReference>
<dbReference type="Proteomes" id="UP001187471">
    <property type="component" value="Unassembled WGS sequence"/>
</dbReference>
<dbReference type="CDD" id="cd17416">
    <property type="entry name" value="MFS_NPF1_2"/>
    <property type="match status" value="1"/>
</dbReference>
<evidence type="ECO:0008006" key="10">
    <source>
        <dbReference type="Google" id="ProtNLM"/>
    </source>
</evidence>
<sequence length="600" mass="65419">MEKMEISSDEMKISQEVRKGGIRTMPFVIANEAFEKVASTGLHANMILYLTKEYHLTSATGANVLFLWGAISNFMPTLGAFLSDSYLGRFRVIALGTVVTLIGIIVLWLTALFPEARPPHCHPGAANCVQPNGSQLALLFAAFAIMSVGAGGIRPCSLAFGADQFDNPENPKNERILQSFFNFYYASVGISLMISVTVIVYIQTKAGWIVGFGVPAGLMFLSTVLFVVGSPLYVKVKANKSLITGFAQVAVVAFKNKHLAFPPKNSDGWYHYSKGSKLVSPTEKIRFLNKACIIRNPEKDLNTGGSASEPWHLCTVQQVEALKALIKVVPIWSTGIIVAVTISQNSFPVLQANTMDRRLAGNFTIPAGSFGVFALLTLTVWVGIYDRIVVPWISKFTKRSGGLSLKQRMGIGLFISCFATAVAALVERARRGRAIHEGLADNSTAVVNMSAMWLVPQHCLTGLAEAFNAIGQINFYYSQFPKSMSSIGVALFALGMAVGNLLGSLIVGIVDGLSKRGGGPSWVSNNLNQGHYDYYYWVLTILSVANFVYFIFCSRAYGSCEEPKVWDEGEAMKEEDPHAYEESPLRNIAKSKESPLIHAL</sequence>
<organism evidence="8 9">
    <name type="scientific">Escallonia rubra</name>
    <dbReference type="NCBI Taxonomy" id="112253"/>
    <lineage>
        <taxon>Eukaryota</taxon>
        <taxon>Viridiplantae</taxon>
        <taxon>Streptophyta</taxon>
        <taxon>Embryophyta</taxon>
        <taxon>Tracheophyta</taxon>
        <taxon>Spermatophyta</taxon>
        <taxon>Magnoliopsida</taxon>
        <taxon>eudicotyledons</taxon>
        <taxon>Gunneridae</taxon>
        <taxon>Pentapetalae</taxon>
        <taxon>asterids</taxon>
        <taxon>campanulids</taxon>
        <taxon>Escalloniales</taxon>
        <taxon>Escalloniaceae</taxon>
        <taxon>Escallonia</taxon>
    </lineage>
</organism>
<proteinExistence type="inferred from homology"/>
<protein>
    <recommendedName>
        <fullName evidence="10">Nitrate transporter</fullName>
    </recommendedName>
</protein>
<evidence type="ECO:0000256" key="7">
    <source>
        <dbReference type="SAM" id="Phobius"/>
    </source>
</evidence>
<feature type="transmembrane region" description="Helical" evidence="7">
    <location>
        <begin position="182"/>
        <end position="202"/>
    </location>
</feature>
<comment type="caution">
    <text evidence="8">The sequence shown here is derived from an EMBL/GenBank/DDBJ whole genome shotgun (WGS) entry which is preliminary data.</text>
</comment>
<evidence type="ECO:0000256" key="4">
    <source>
        <dbReference type="ARBA" id="ARBA00022989"/>
    </source>
</evidence>
<evidence type="ECO:0000256" key="3">
    <source>
        <dbReference type="ARBA" id="ARBA00022692"/>
    </source>
</evidence>
<dbReference type="Gene3D" id="1.20.1250.20">
    <property type="entry name" value="MFS general substrate transporter like domains"/>
    <property type="match status" value="1"/>
</dbReference>
<gene>
    <name evidence="8" type="ORF">RJ640_027446</name>
</gene>
<dbReference type="Pfam" id="PF00854">
    <property type="entry name" value="PTR2"/>
    <property type="match status" value="1"/>
</dbReference>
<dbReference type="InterPro" id="IPR000109">
    <property type="entry name" value="POT_fam"/>
</dbReference>
<comment type="similarity">
    <text evidence="6">Belongs to the major facilitator superfamily. Phosphate:H(+) symporter (TC 2.A.1.9) family.</text>
</comment>
<feature type="transmembrane region" description="Helical" evidence="7">
    <location>
        <begin position="534"/>
        <end position="552"/>
    </location>
</feature>
<feature type="transmembrane region" description="Helical" evidence="7">
    <location>
        <begin position="133"/>
        <end position="153"/>
    </location>
</feature>
<dbReference type="EMBL" id="JAVXUO010002624">
    <property type="protein sequence ID" value="KAK2970965.1"/>
    <property type="molecule type" value="Genomic_DNA"/>
</dbReference>
<dbReference type="GO" id="GO:0006857">
    <property type="term" value="P:oligopeptide transport"/>
    <property type="evidence" value="ECO:0007669"/>
    <property type="project" value="InterPro"/>
</dbReference>
<dbReference type="AlphaFoldDB" id="A0AA88U582"/>
<feature type="transmembrane region" description="Helical" evidence="7">
    <location>
        <begin position="90"/>
        <end position="113"/>
    </location>
</feature>
<evidence type="ECO:0000256" key="2">
    <source>
        <dbReference type="ARBA" id="ARBA00005982"/>
    </source>
</evidence>
<keyword evidence="9" id="KW-1185">Reference proteome</keyword>
<evidence type="ECO:0000256" key="5">
    <source>
        <dbReference type="ARBA" id="ARBA00023136"/>
    </source>
</evidence>